<proteinExistence type="predicted"/>
<keyword evidence="4" id="KW-1185">Reference proteome</keyword>
<dbReference type="OrthoDB" id="6135310at2759"/>
<protein>
    <recommendedName>
        <fullName evidence="2">B box-type domain-containing protein</fullName>
    </recommendedName>
</protein>
<dbReference type="PROSITE" id="PS50119">
    <property type="entry name" value="ZF_BBOX"/>
    <property type="match status" value="2"/>
</dbReference>
<dbReference type="SUPFAM" id="SSF101898">
    <property type="entry name" value="NHL repeat"/>
    <property type="match status" value="1"/>
</dbReference>
<keyword evidence="1" id="KW-0479">Metal-binding</keyword>
<evidence type="ECO:0000256" key="1">
    <source>
        <dbReference type="PROSITE-ProRule" id="PRU00024"/>
    </source>
</evidence>
<sequence>MDEFVGGQDFICIDKDIRNGRFQLNCTVDRLTANIDFKFPNKTLGFAFCIAPTPFTKETGPECYCECKSTSTCECIITQNIDTKTTTLEIKDVDLIAMVGIFTCEHGSYSKAISVDKSDLISTVGGSIDGKDYMCMEKVIKDGVLQLNCTVVRLTTNVKFKYPNEHFGFAFCETPTDLTADTGPICGCECNATSTCKCNITQDIVTKTTTLIIVDSELTKMLGTFTCEHGSYSKSIEVDNFNTDSTEEGERPSRNNIMMITFMCLGWPFFLLHCSHYHIRIFGRLYRWITGNYNVQEDPETTPFTEGRKCHTCRRISICAICVDCQNTYCDVCCHAHTKYTEHSVCQVQHVAKSQTQIVCNRCLTKKAEQLCKTCWKPKCESCAKIHNHGRDEEVHMMIIYQGPPGIKRQKSEQNINHLYNISIKKEETDDPVRICGMSYIEDGRIVLVDSNNRQLIVFKFRKEQLKLKLVDEPRAMTATTGNLFAITFGYQMQIRIYEISEENVIMKENIDLPSLGLRNIKPFSIAFNKDVFAVEVGEGDDGKIVILNNKKIHALISNKNNFAFFTGNTIRLALKVNNQNPLEGHVFVSAMSKKMVSCVDFKGNPLWKVSVPSPRGIIVVPEDFYPGKNLVLCSRRCSVIYGLSKDDGSDEVLLAKGKIKSPRFVSYNSNDRLLCIQVEKGIG</sequence>
<gene>
    <name evidence="3" type="ORF">MCOR_35024</name>
</gene>
<accession>A0A6J8CZ61</accession>
<name>A0A6J8CZ61_MYTCO</name>
<dbReference type="GO" id="GO:0008270">
    <property type="term" value="F:zinc ion binding"/>
    <property type="evidence" value="ECO:0007669"/>
    <property type="project" value="UniProtKB-KW"/>
</dbReference>
<evidence type="ECO:0000313" key="3">
    <source>
        <dbReference type="EMBL" id="CAC5400876.1"/>
    </source>
</evidence>
<dbReference type="EMBL" id="CACVKT020006331">
    <property type="protein sequence ID" value="CAC5400876.1"/>
    <property type="molecule type" value="Genomic_DNA"/>
</dbReference>
<dbReference type="InterPro" id="IPR000315">
    <property type="entry name" value="Znf_B-box"/>
</dbReference>
<dbReference type="AlphaFoldDB" id="A0A6J8CZ61"/>
<feature type="domain" description="B box-type" evidence="2">
    <location>
        <begin position="305"/>
        <end position="348"/>
    </location>
</feature>
<keyword evidence="1" id="KW-0862">Zinc</keyword>
<organism evidence="3 4">
    <name type="scientific">Mytilus coruscus</name>
    <name type="common">Sea mussel</name>
    <dbReference type="NCBI Taxonomy" id="42192"/>
    <lineage>
        <taxon>Eukaryota</taxon>
        <taxon>Metazoa</taxon>
        <taxon>Spiralia</taxon>
        <taxon>Lophotrochozoa</taxon>
        <taxon>Mollusca</taxon>
        <taxon>Bivalvia</taxon>
        <taxon>Autobranchia</taxon>
        <taxon>Pteriomorphia</taxon>
        <taxon>Mytilida</taxon>
        <taxon>Mytiloidea</taxon>
        <taxon>Mytilidae</taxon>
        <taxon>Mytilinae</taxon>
        <taxon>Mytilus</taxon>
    </lineage>
</organism>
<reference evidence="3 4" key="1">
    <citation type="submission" date="2020-06" db="EMBL/GenBank/DDBJ databases">
        <authorList>
            <person name="Li R."/>
            <person name="Bekaert M."/>
        </authorList>
    </citation>
    <scope>NUCLEOTIDE SEQUENCE [LARGE SCALE GENOMIC DNA]</scope>
    <source>
        <strain evidence="4">wild</strain>
    </source>
</reference>
<feature type="domain" description="B box-type" evidence="2">
    <location>
        <begin position="355"/>
        <end position="401"/>
    </location>
</feature>
<dbReference type="Proteomes" id="UP000507470">
    <property type="component" value="Unassembled WGS sequence"/>
</dbReference>
<evidence type="ECO:0000259" key="2">
    <source>
        <dbReference type="PROSITE" id="PS50119"/>
    </source>
</evidence>
<evidence type="ECO:0000313" key="4">
    <source>
        <dbReference type="Proteomes" id="UP000507470"/>
    </source>
</evidence>
<keyword evidence="1" id="KW-0863">Zinc-finger</keyword>